<dbReference type="Proteomes" id="UP000235371">
    <property type="component" value="Unassembled WGS sequence"/>
</dbReference>
<dbReference type="GeneID" id="36589550"/>
<dbReference type="EMBL" id="KZ613883">
    <property type="protein sequence ID" value="PMD53440.1"/>
    <property type="molecule type" value="Genomic_DNA"/>
</dbReference>
<gene>
    <name evidence="1" type="ORF">K444DRAFT_619208</name>
</gene>
<reference evidence="1 2" key="1">
    <citation type="submission" date="2016-04" db="EMBL/GenBank/DDBJ databases">
        <title>A degradative enzymes factory behind the ericoid mycorrhizal symbiosis.</title>
        <authorList>
            <consortium name="DOE Joint Genome Institute"/>
            <person name="Martino E."/>
            <person name="Morin E."/>
            <person name="Grelet G."/>
            <person name="Kuo A."/>
            <person name="Kohler A."/>
            <person name="Daghino S."/>
            <person name="Barry K."/>
            <person name="Choi C."/>
            <person name="Cichocki N."/>
            <person name="Clum A."/>
            <person name="Copeland A."/>
            <person name="Hainaut M."/>
            <person name="Haridas S."/>
            <person name="Labutti K."/>
            <person name="Lindquist E."/>
            <person name="Lipzen A."/>
            <person name="Khouja H.-R."/>
            <person name="Murat C."/>
            <person name="Ohm R."/>
            <person name="Olson A."/>
            <person name="Spatafora J."/>
            <person name="Veneault-Fourrey C."/>
            <person name="Henrissat B."/>
            <person name="Grigoriev I."/>
            <person name="Martin F."/>
            <person name="Perotto S."/>
        </authorList>
    </citation>
    <scope>NUCLEOTIDE SEQUENCE [LARGE SCALE GENOMIC DNA]</scope>
    <source>
        <strain evidence="1 2">E</strain>
    </source>
</reference>
<name>A0A2J6SRS0_9HELO</name>
<dbReference type="AlphaFoldDB" id="A0A2J6SRS0"/>
<evidence type="ECO:0000313" key="2">
    <source>
        <dbReference type="Proteomes" id="UP000235371"/>
    </source>
</evidence>
<proteinExistence type="predicted"/>
<evidence type="ECO:0000313" key="1">
    <source>
        <dbReference type="EMBL" id="PMD53440.1"/>
    </source>
</evidence>
<keyword evidence="2" id="KW-1185">Reference proteome</keyword>
<protein>
    <submittedName>
        <fullName evidence="1">Uncharacterized protein</fullName>
    </submittedName>
</protein>
<sequence>MPYKKASHRKVRTGCIQCKRRRVKVRVSRDVIPLLLHFSATAEANCFTCPVWPPRVFFLGLQAPTSLDHVNS</sequence>
<dbReference type="RefSeq" id="XP_024730344.1">
    <property type="nucleotide sequence ID" value="XM_024881473.1"/>
</dbReference>
<dbReference type="InParanoid" id="A0A2J6SRS0"/>
<accession>A0A2J6SRS0</accession>
<organism evidence="1 2">
    <name type="scientific">Hyaloscypha bicolor E</name>
    <dbReference type="NCBI Taxonomy" id="1095630"/>
    <lineage>
        <taxon>Eukaryota</taxon>
        <taxon>Fungi</taxon>
        <taxon>Dikarya</taxon>
        <taxon>Ascomycota</taxon>
        <taxon>Pezizomycotina</taxon>
        <taxon>Leotiomycetes</taxon>
        <taxon>Helotiales</taxon>
        <taxon>Hyaloscyphaceae</taxon>
        <taxon>Hyaloscypha</taxon>
        <taxon>Hyaloscypha bicolor</taxon>
    </lineage>
</organism>